<dbReference type="Proteomes" id="UP000797356">
    <property type="component" value="Chromosome 13"/>
</dbReference>
<reference evidence="1" key="1">
    <citation type="journal article" date="2017" name="Gigascience">
        <title>The genome draft of coconut (Cocos nucifera).</title>
        <authorList>
            <person name="Xiao Y."/>
            <person name="Xu P."/>
            <person name="Fan H."/>
            <person name="Baudouin L."/>
            <person name="Xia W."/>
            <person name="Bocs S."/>
            <person name="Xu J."/>
            <person name="Li Q."/>
            <person name="Guo A."/>
            <person name="Zhou L."/>
            <person name="Li J."/>
            <person name="Wu Y."/>
            <person name="Ma Z."/>
            <person name="Armero A."/>
            <person name="Issali A.E."/>
            <person name="Liu N."/>
            <person name="Peng M."/>
            <person name="Yang Y."/>
        </authorList>
    </citation>
    <scope>NUCLEOTIDE SEQUENCE</scope>
    <source>
        <tissue evidence="1">Spear leaf of Hainan Tall coconut</tissue>
    </source>
</reference>
<gene>
    <name evidence="1" type="ORF">COCNU_13G001830</name>
</gene>
<evidence type="ECO:0000313" key="2">
    <source>
        <dbReference type="Proteomes" id="UP000797356"/>
    </source>
</evidence>
<protein>
    <submittedName>
        <fullName evidence="1">Uncharacterized protein</fullName>
    </submittedName>
</protein>
<accession>A0A8K0NB80</accession>
<dbReference type="EMBL" id="CM017884">
    <property type="protein sequence ID" value="KAG1366393.1"/>
    <property type="molecule type" value="Genomic_DNA"/>
</dbReference>
<reference evidence="1" key="2">
    <citation type="submission" date="2019-07" db="EMBL/GenBank/DDBJ databases">
        <authorList>
            <person name="Yang Y."/>
            <person name="Bocs S."/>
            <person name="Baudouin L."/>
        </authorList>
    </citation>
    <scope>NUCLEOTIDE SEQUENCE</scope>
    <source>
        <tissue evidence="1">Spear leaf of Hainan Tall coconut</tissue>
    </source>
</reference>
<keyword evidence="2" id="KW-1185">Reference proteome</keyword>
<organism evidence="1 2">
    <name type="scientific">Cocos nucifera</name>
    <name type="common">Coconut palm</name>
    <dbReference type="NCBI Taxonomy" id="13894"/>
    <lineage>
        <taxon>Eukaryota</taxon>
        <taxon>Viridiplantae</taxon>
        <taxon>Streptophyta</taxon>
        <taxon>Embryophyta</taxon>
        <taxon>Tracheophyta</taxon>
        <taxon>Spermatophyta</taxon>
        <taxon>Magnoliopsida</taxon>
        <taxon>Liliopsida</taxon>
        <taxon>Arecaceae</taxon>
        <taxon>Arecoideae</taxon>
        <taxon>Cocoseae</taxon>
        <taxon>Attaleinae</taxon>
        <taxon>Cocos</taxon>
    </lineage>
</organism>
<name>A0A8K0NB80_COCNU</name>
<proteinExistence type="predicted"/>
<evidence type="ECO:0000313" key="1">
    <source>
        <dbReference type="EMBL" id="KAG1366393.1"/>
    </source>
</evidence>
<comment type="caution">
    <text evidence="1">The sequence shown here is derived from an EMBL/GenBank/DDBJ whole genome shotgun (WGS) entry which is preliminary data.</text>
</comment>
<sequence>MTRTQRWDYGAPSSTDLFNPPNLALLLARGTSQQLRLCSFPFINNQHFLPSRAPDWQEGGDY</sequence>
<dbReference type="AlphaFoldDB" id="A0A8K0NB80"/>